<dbReference type="SFLD" id="SFLDG01154">
    <property type="entry name" value="Main.5:_Phi-like"/>
    <property type="match status" value="1"/>
</dbReference>
<dbReference type="EC" id="2.5.1.18" evidence="2"/>
<dbReference type="InterPro" id="IPR040079">
    <property type="entry name" value="Glutathione_S-Trfase"/>
</dbReference>
<dbReference type="RefSeq" id="XP_039135116.1">
    <property type="nucleotide sequence ID" value="XM_039279182.1"/>
</dbReference>
<evidence type="ECO:0000313" key="7">
    <source>
        <dbReference type="Proteomes" id="UP001515500"/>
    </source>
</evidence>
<dbReference type="InterPro" id="IPR004045">
    <property type="entry name" value="Glutathione_S-Trfase_N"/>
</dbReference>
<feature type="domain" description="GST C-terminal" evidence="6">
    <location>
        <begin position="91"/>
        <end position="221"/>
    </location>
</feature>
<name>A0AB40C5R6_DIOCR</name>
<sequence length="222" mass="25163">MGSIKVFGSPTSAEVARVLACLFEKDVEFQLVRVDNYKGTERKPEYLKLQPFGQALTFEDGKTTLVDSRAICRYISERYPEQGNKDILGKGTLERASIEQWLQTEEQSFEPPSSALVFHLAYAPVLGLETDKMVVEDSRRKLAKVLDIYEQRLEETRFLAGDKFTLADLSHLPNAQRLSTIAGCAALFKERKRVSKWWSDISCRPSWKRVVDMQNEPPAAAA</sequence>
<dbReference type="Gene3D" id="3.40.30.10">
    <property type="entry name" value="Glutaredoxin"/>
    <property type="match status" value="1"/>
</dbReference>
<dbReference type="GO" id="GO:0005737">
    <property type="term" value="C:cytoplasm"/>
    <property type="evidence" value="ECO:0007669"/>
    <property type="project" value="TreeGrafter"/>
</dbReference>
<dbReference type="GO" id="GO:0006749">
    <property type="term" value="P:glutathione metabolic process"/>
    <property type="evidence" value="ECO:0007669"/>
    <property type="project" value="TreeGrafter"/>
</dbReference>
<evidence type="ECO:0000256" key="1">
    <source>
        <dbReference type="ARBA" id="ARBA00010128"/>
    </source>
</evidence>
<dbReference type="FunFam" id="3.40.30.10:FF:000016">
    <property type="entry name" value="Glutathione S-transferase F2"/>
    <property type="match status" value="1"/>
</dbReference>
<dbReference type="PANTHER" id="PTHR43900">
    <property type="entry name" value="GLUTATHIONE S-TRANSFERASE RHO"/>
    <property type="match status" value="1"/>
</dbReference>
<evidence type="ECO:0000259" key="6">
    <source>
        <dbReference type="PROSITE" id="PS50405"/>
    </source>
</evidence>
<proteinExistence type="inferred from homology"/>
<dbReference type="InterPro" id="IPR036249">
    <property type="entry name" value="Thioredoxin-like_sf"/>
</dbReference>
<dbReference type="Pfam" id="PF00043">
    <property type="entry name" value="GST_C"/>
    <property type="match status" value="1"/>
</dbReference>
<dbReference type="AlphaFoldDB" id="A0AB40C5R6"/>
<dbReference type="SUPFAM" id="SSF47616">
    <property type="entry name" value="GST C-terminal domain-like"/>
    <property type="match status" value="1"/>
</dbReference>
<reference evidence="8" key="1">
    <citation type="submission" date="2025-08" db="UniProtKB">
        <authorList>
            <consortium name="RefSeq"/>
        </authorList>
    </citation>
    <scope>IDENTIFICATION</scope>
</reference>
<feature type="domain" description="GST N-terminal" evidence="5">
    <location>
        <begin position="2"/>
        <end position="83"/>
    </location>
</feature>
<dbReference type="PROSITE" id="PS50404">
    <property type="entry name" value="GST_NTER"/>
    <property type="match status" value="1"/>
</dbReference>
<dbReference type="Gene3D" id="1.20.1050.10">
    <property type="match status" value="1"/>
</dbReference>
<keyword evidence="7" id="KW-1185">Reference proteome</keyword>
<comment type="similarity">
    <text evidence="1">Belongs to the GST superfamily. Phi family.</text>
</comment>
<dbReference type="InterPro" id="IPR010987">
    <property type="entry name" value="Glutathione-S-Trfase_C-like"/>
</dbReference>
<dbReference type="Proteomes" id="UP001515500">
    <property type="component" value="Chromosome 11"/>
</dbReference>
<evidence type="ECO:0000313" key="8">
    <source>
        <dbReference type="RefSeq" id="XP_039135116.1"/>
    </source>
</evidence>
<dbReference type="SFLD" id="SFLDS00019">
    <property type="entry name" value="Glutathione_Transferase_(cytos"/>
    <property type="match status" value="1"/>
</dbReference>
<dbReference type="GO" id="GO:0043295">
    <property type="term" value="F:glutathione binding"/>
    <property type="evidence" value="ECO:0007669"/>
    <property type="project" value="TreeGrafter"/>
</dbReference>
<evidence type="ECO:0000259" key="5">
    <source>
        <dbReference type="PROSITE" id="PS50404"/>
    </source>
</evidence>
<keyword evidence="3" id="KW-0808">Transferase</keyword>
<gene>
    <name evidence="8" type="primary">LOC120272364</name>
</gene>
<dbReference type="Pfam" id="PF02798">
    <property type="entry name" value="GST_N"/>
    <property type="match status" value="1"/>
</dbReference>
<evidence type="ECO:0000256" key="4">
    <source>
        <dbReference type="ARBA" id="ARBA00047960"/>
    </source>
</evidence>
<dbReference type="PROSITE" id="PS50405">
    <property type="entry name" value="GST_CTER"/>
    <property type="match status" value="1"/>
</dbReference>
<dbReference type="GO" id="GO:0004364">
    <property type="term" value="F:glutathione transferase activity"/>
    <property type="evidence" value="ECO:0007669"/>
    <property type="project" value="UniProtKB-EC"/>
</dbReference>
<evidence type="ECO:0000256" key="2">
    <source>
        <dbReference type="ARBA" id="ARBA00012452"/>
    </source>
</evidence>
<dbReference type="InterPro" id="IPR036282">
    <property type="entry name" value="Glutathione-S-Trfase_C_sf"/>
</dbReference>
<protein>
    <recommendedName>
        <fullName evidence="2">glutathione transferase</fullName>
        <ecNumber evidence="2">2.5.1.18</ecNumber>
    </recommendedName>
</protein>
<dbReference type="GO" id="GO:0009635">
    <property type="term" value="P:response to herbicide"/>
    <property type="evidence" value="ECO:0007669"/>
    <property type="project" value="UniProtKB-ARBA"/>
</dbReference>
<comment type="catalytic activity">
    <reaction evidence="4">
        <text>RX + glutathione = an S-substituted glutathione + a halide anion + H(+)</text>
        <dbReference type="Rhea" id="RHEA:16437"/>
        <dbReference type="ChEBI" id="CHEBI:15378"/>
        <dbReference type="ChEBI" id="CHEBI:16042"/>
        <dbReference type="ChEBI" id="CHEBI:17792"/>
        <dbReference type="ChEBI" id="CHEBI:57925"/>
        <dbReference type="ChEBI" id="CHEBI:90779"/>
        <dbReference type="EC" id="2.5.1.18"/>
    </reaction>
</comment>
<dbReference type="SFLD" id="SFLDG00358">
    <property type="entry name" value="Main_(cytGST)"/>
    <property type="match status" value="1"/>
</dbReference>
<dbReference type="InterPro" id="IPR034347">
    <property type="entry name" value="GST_Phi_C"/>
</dbReference>
<accession>A0AB40C5R6</accession>
<dbReference type="GeneID" id="120272364"/>
<dbReference type="FunFam" id="1.20.1050.10:FF:000004">
    <property type="entry name" value="Glutathione S-transferase F2"/>
    <property type="match status" value="1"/>
</dbReference>
<dbReference type="InterPro" id="IPR004046">
    <property type="entry name" value="GST_C"/>
</dbReference>
<organism evidence="7 8">
    <name type="scientific">Dioscorea cayennensis subsp. rotundata</name>
    <name type="common">White Guinea yam</name>
    <name type="synonym">Dioscorea rotundata</name>
    <dbReference type="NCBI Taxonomy" id="55577"/>
    <lineage>
        <taxon>Eukaryota</taxon>
        <taxon>Viridiplantae</taxon>
        <taxon>Streptophyta</taxon>
        <taxon>Embryophyta</taxon>
        <taxon>Tracheophyta</taxon>
        <taxon>Spermatophyta</taxon>
        <taxon>Magnoliopsida</taxon>
        <taxon>Liliopsida</taxon>
        <taxon>Dioscoreales</taxon>
        <taxon>Dioscoreaceae</taxon>
        <taxon>Dioscorea</taxon>
    </lineage>
</organism>
<evidence type="ECO:0000256" key="3">
    <source>
        <dbReference type="ARBA" id="ARBA00022679"/>
    </source>
</evidence>
<dbReference type="CDD" id="cd03187">
    <property type="entry name" value="GST_C_Phi"/>
    <property type="match status" value="1"/>
</dbReference>
<dbReference type="PANTHER" id="PTHR43900:SF79">
    <property type="entry name" value="GLUTATHIONE S-TRANSFERASE"/>
    <property type="match status" value="1"/>
</dbReference>
<dbReference type="SUPFAM" id="SSF52833">
    <property type="entry name" value="Thioredoxin-like"/>
    <property type="match status" value="1"/>
</dbReference>